<sequence length="98" mass="10944">MKKSGGLAFGEAGKKFRSRKRKGGIKKVKETLELNQSCDGETGRTIKNRRGEWAKDGQVPGKEEGMKVKATEGRMAGNNVEKLRFVLAISFQRVMKEE</sequence>
<organism evidence="2 3">
    <name type="scientific">Polyplax serrata</name>
    <name type="common">Common mouse louse</name>
    <dbReference type="NCBI Taxonomy" id="468196"/>
    <lineage>
        <taxon>Eukaryota</taxon>
        <taxon>Metazoa</taxon>
        <taxon>Ecdysozoa</taxon>
        <taxon>Arthropoda</taxon>
        <taxon>Hexapoda</taxon>
        <taxon>Insecta</taxon>
        <taxon>Pterygota</taxon>
        <taxon>Neoptera</taxon>
        <taxon>Paraneoptera</taxon>
        <taxon>Psocodea</taxon>
        <taxon>Troctomorpha</taxon>
        <taxon>Phthiraptera</taxon>
        <taxon>Anoplura</taxon>
        <taxon>Polyplacidae</taxon>
        <taxon>Polyplax</taxon>
    </lineage>
</organism>
<evidence type="ECO:0000313" key="2">
    <source>
        <dbReference type="EMBL" id="KAK6619879.1"/>
    </source>
</evidence>
<keyword evidence="3" id="KW-1185">Reference proteome</keyword>
<dbReference type="Proteomes" id="UP001359485">
    <property type="component" value="Unassembled WGS sequence"/>
</dbReference>
<name>A0ABR1AHN3_POLSC</name>
<evidence type="ECO:0000256" key="1">
    <source>
        <dbReference type="SAM" id="MobiDB-lite"/>
    </source>
</evidence>
<protein>
    <submittedName>
        <fullName evidence="2">Uncharacterized protein</fullName>
    </submittedName>
</protein>
<comment type="caution">
    <text evidence="2">The sequence shown here is derived from an EMBL/GenBank/DDBJ whole genome shotgun (WGS) entry which is preliminary data.</text>
</comment>
<feature type="region of interest" description="Disordered" evidence="1">
    <location>
        <begin position="1"/>
        <end position="28"/>
    </location>
</feature>
<gene>
    <name evidence="2" type="ORF">RUM44_006279</name>
</gene>
<dbReference type="EMBL" id="JAWJWF010000048">
    <property type="protein sequence ID" value="KAK6619879.1"/>
    <property type="molecule type" value="Genomic_DNA"/>
</dbReference>
<evidence type="ECO:0000313" key="3">
    <source>
        <dbReference type="Proteomes" id="UP001359485"/>
    </source>
</evidence>
<accession>A0ABR1AHN3</accession>
<reference evidence="2 3" key="1">
    <citation type="submission" date="2023-09" db="EMBL/GenBank/DDBJ databases">
        <title>Genomes of two closely related lineages of the louse Polyplax serrata with different host specificities.</title>
        <authorList>
            <person name="Martinu J."/>
            <person name="Tarabai H."/>
            <person name="Stefka J."/>
            <person name="Hypsa V."/>
        </authorList>
    </citation>
    <scope>NUCLEOTIDE SEQUENCE [LARGE SCALE GENOMIC DNA]</scope>
    <source>
        <strain evidence="2">98ZLc_SE</strain>
    </source>
</reference>
<feature type="compositionally biased region" description="Basic residues" evidence="1">
    <location>
        <begin position="15"/>
        <end position="26"/>
    </location>
</feature>
<proteinExistence type="predicted"/>